<dbReference type="Pfam" id="PF00701">
    <property type="entry name" value="DHDPS"/>
    <property type="match status" value="1"/>
</dbReference>
<dbReference type="PANTHER" id="PTHR12128">
    <property type="entry name" value="DIHYDRODIPICOLINATE SYNTHASE"/>
    <property type="match status" value="1"/>
</dbReference>
<dbReference type="CDD" id="cd00408">
    <property type="entry name" value="DHDPS-like"/>
    <property type="match status" value="1"/>
</dbReference>
<sequence length="341" mass="36768">MPITKSTIANKATMLPPGVYCPVISLYKPTKTQEIDLDAMYKHCRYLVRSGLHGLVYQGTNGEAVLLSRDEKKDILTMVRRCVTDLGLPAYPIVAGISGQSTNESIQLAHDAADAGASFALLLPPSFWAKAVSEEALLGFYRDVADASPIPVVVYNFPAVTANIDLTSDALAALAEHPNIVATKLTCGNLGKAQRLTSLFSPTQFSVYGGSSDYLVPTLEAGGVGCVTGLANAFPRSTARIYDLWVEGRKEEARALQQVVASAEWACKKGIAVTKFGAGWFLGKRIGVEEERAWWPRRPYMPPGREVMEWTVGVMGVLVEEEEGIKMKEIGEGANGVNGAK</sequence>
<keyword evidence="2" id="KW-1185">Reference proteome</keyword>
<proteinExistence type="predicted"/>
<protein>
    <submittedName>
        <fullName evidence="1">Dihydrodipicolinate synthase</fullName>
    </submittedName>
</protein>
<name>A0A9P4QRV2_9PLEO</name>
<reference evidence="1" key="1">
    <citation type="journal article" date="2020" name="Stud. Mycol.">
        <title>101 Dothideomycetes genomes: a test case for predicting lifestyles and emergence of pathogens.</title>
        <authorList>
            <person name="Haridas S."/>
            <person name="Albert R."/>
            <person name="Binder M."/>
            <person name="Bloem J."/>
            <person name="Labutti K."/>
            <person name="Salamov A."/>
            <person name="Andreopoulos B."/>
            <person name="Baker S."/>
            <person name="Barry K."/>
            <person name="Bills G."/>
            <person name="Bluhm B."/>
            <person name="Cannon C."/>
            <person name="Castanera R."/>
            <person name="Culley D."/>
            <person name="Daum C."/>
            <person name="Ezra D."/>
            <person name="Gonzalez J."/>
            <person name="Henrissat B."/>
            <person name="Kuo A."/>
            <person name="Liang C."/>
            <person name="Lipzen A."/>
            <person name="Lutzoni F."/>
            <person name="Magnuson J."/>
            <person name="Mondo S."/>
            <person name="Nolan M."/>
            <person name="Ohm R."/>
            <person name="Pangilinan J."/>
            <person name="Park H.-J."/>
            <person name="Ramirez L."/>
            <person name="Alfaro M."/>
            <person name="Sun H."/>
            <person name="Tritt A."/>
            <person name="Yoshinaga Y."/>
            <person name="Zwiers L.-H."/>
            <person name="Turgeon B."/>
            <person name="Goodwin S."/>
            <person name="Spatafora J."/>
            <person name="Crous P."/>
            <person name="Grigoriev I."/>
        </authorList>
    </citation>
    <scope>NUCLEOTIDE SEQUENCE</scope>
    <source>
        <strain evidence="1">CBS 125425</strain>
    </source>
</reference>
<dbReference type="InterPro" id="IPR013785">
    <property type="entry name" value="Aldolase_TIM"/>
</dbReference>
<dbReference type="OrthoDB" id="191315at2759"/>
<dbReference type="InterPro" id="IPR002220">
    <property type="entry name" value="DapA-like"/>
</dbReference>
<dbReference type="GO" id="GO:0008840">
    <property type="term" value="F:4-hydroxy-tetrahydrodipicolinate synthase activity"/>
    <property type="evidence" value="ECO:0007669"/>
    <property type="project" value="TreeGrafter"/>
</dbReference>
<dbReference type="PANTHER" id="PTHR12128:SF47">
    <property type="entry name" value="DIHYDRODIPICOLINATE SYNTHASE-RELATED"/>
    <property type="match status" value="1"/>
</dbReference>
<evidence type="ECO:0000313" key="1">
    <source>
        <dbReference type="EMBL" id="KAF2732663.1"/>
    </source>
</evidence>
<dbReference type="AlphaFoldDB" id="A0A9P4QRV2"/>
<dbReference type="SMART" id="SM01130">
    <property type="entry name" value="DHDPS"/>
    <property type="match status" value="1"/>
</dbReference>
<gene>
    <name evidence="1" type="ORF">EJ04DRAFT_496541</name>
</gene>
<dbReference type="PRINTS" id="PR00146">
    <property type="entry name" value="DHPICSNTHASE"/>
</dbReference>
<dbReference type="Gene3D" id="3.20.20.70">
    <property type="entry name" value="Aldolase class I"/>
    <property type="match status" value="1"/>
</dbReference>
<dbReference type="SUPFAM" id="SSF51569">
    <property type="entry name" value="Aldolase"/>
    <property type="match status" value="1"/>
</dbReference>
<dbReference type="Proteomes" id="UP000799444">
    <property type="component" value="Unassembled WGS sequence"/>
</dbReference>
<evidence type="ECO:0000313" key="2">
    <source>
        <dbReference type="Proteomes" id="UP000799444"/>
    </source>
</evidence>
<comment type="caution">
    <text evidence="1">The sequence shown here is derived from an EMBL/GenBank/DDBJ whole genome shotgun (WGS) entry which is preliminary data.</text>
</comment>
<dbReference type="EMBL" id="ML996173">
    <property type="protein sequence ID" value="KAF2732663.1"/>
    <property type="molecule type" value="Genomic_DNA"/>
</dbReference>
<accession>A0A9P4QRV2</accession>
<organism evidence="1 2">
    <name type="scientific">Polyplosphaeria fusca</name>
    <dbReference type="NCBI Taxonomy" id="682080"/>
    <lineage>
        <taxon>Eukaryota</taxon>
        <taxon>Fungi</taxon>
        <taxon>Dikarya</taxon>
        <taxon>Ascomycota</taxon>
        <taxon>Pezizomycotina</taxon>
        <taxon>Dothideomycetes</taxon>
        <taxon>Pleosporomycetidae</taxon>
        <taxon>Pleosporales</taxon>
        <taxon>Tetraplosphaeriaceae</taxon>
        <taxon>Polyplosphaeria</taxon>
    </lineage>
</organism>